<evidence type="ECO:0000256" key="2">
    <source>
        <dbReference type="ARBA" id="ARBA00022801"/>
    </source>
</evidence>
<accession>A0A514LEL4</accession>
<keyword evidence="6" id="KW-1185">Reference proteome</keyword>
<gene>
    <name evidence="3" type="primary">cheD</name>
    <name evidence="5" type="ORF">EPH95_03080</name>
</gene>
<name>A0A514LEL4_9BACI</name>
<evidence type="ECO:0000313" key="5">
    <source>
        <dbReference type="EMBL" id="QDI90280.1"/>
    </source>
</evidence>
<dbReference type="GO" id="GO:0006935">
    <property type="term" value="P:chemotaxis"/>
    <property type="evidence" value="ECO:0007669"/>
    <property type="project" value="UniProtKB-UniRule"/>
</dbReference>
<dbReference type="PANTHER" id="PTHR35147:SF1">
    <property type="entry name" value="CHEMORECEPTOR GLUTAMINE DEAMIDASE CHED-RELATED"/>
    <property type="match status" value="1"/>
</dbReference>
<sequence>MTMAQATVKVGMAKMDYCLAPHSIGTSGLGSCVAIVIYPVNGAAAALAHVMLPDASIRRNDDFNHAKYADTAVPLLLETMHRIGPFRKGLRAKIAGGANMFQKRSAVDPLMKIGERNVDAARQALKQANIPIMADVTGGYEGRSVVFSLKDQSLAVRTLHGGTKFYPGGKPPLFKKPDIGTRKSEDPEKPFPTSGI</sequence>
<reference evidence="6" key="1">
    <citation type="submission" date="2019-01" db="EMBL/GenBank/DDBJ databases">
        <title>Genomic analysis of Salicibibacter sp. NKC3-5.</title>
        <authorList>
            <person name="Oh Y.J."/>
        </authorList>
    </citation>
    <scope>NUCLEOTIDE SEQUENCE [LARGE SCALE GENOMIC DNA]</scope>
    <source>
        <strain evidence="6">NKC3-5</strain>
    </source>
</reference>
<evidence type="ECO:0000256" key="4">
    <source>
        <dbReference type="SAM" id="MobiDB-lite"/>
    </source>
</evidence>
<dbReference type="InterPro" id="IPR005659">
    <property type="entry name" value="Chemorcpt_Glu_NH3ase_CheD"/>
</dbReference>
<dbReference type="HAMAP" id="MF_01440">
    <property type="entry name" value="CheD"/>
    <property type="match status" value="1"/>
</dbReference>
<protein>
    <recommendedName>
        <fullName evidence="3">Probable chemoreceptor glutamine deamidase CheD</fullName>
        <ecNumber evidence="3">3.5.1.44</ecNumber>
    </recommendedName>
</protein>
<proteinExistence type="inferred from homology"/>
<dbReference type="Gene3D" id="3.30.1330.200">
    <property type="match status" value="1"/>
</dbReference>
<dbReference type="KEGG" id="sale:EPH95_03080"/>
<feature type="compositionally biased region" description="Basic and acidic residues" evidence="4">
    <location>
        <begin position="175"/>
        <end position="189"/>
    </location>
</feature>
<evidence type="ECO:0000256" key="3">
    <source>
        <dbReference type="HAMAP-Rule" id="MF_01440"/>
    </source>
</evidence>
<evidence type="ECO:0000313" key="6">
    <source>
        <dbReference type="Proteomes" id="UP000319756"/>
    </source>
</evidence>
<dbReference type="OrthoDB" id="9807202at2"/>
<comment type="function">
    <text evidence="3">Probably deamidates glutamine residues to glutamate on methyl-accepting chemotaxis receptors (MCPs), playing an important role in chemotaxis.</text>
</comment>
<comment type="catalytic activity">
    <reaction evidence="3">
        <text>L-glutaminyl-[protein] + H2O = L-glutamyl-[protein] + NH4(+)</text>
        <dbReference type="Rhea" id="RHEA:16441"/>
        <dbReference type="Rhea" id="RHEA-COMP:10207"/>
        <dbReference type="Rhea" id="RHEA-COMP:10208"/>
        <dbReference type="ChEBI" id="CHEBI:15377"/>
        <dbReference type="ChEBI" id="CHEBI:28938"/>
        <dbReference type="ChEBI" id="CHEBI:29973"/>
        <dbReference type="ChEBI" id="CHEBI:30011"/>
        <dbReference type="EC" id="3.5.1.44"/>
    </reaction>
</comment>
<keyword evidence="1 3" id="KW-0145">Chemotaxis</keyword>
<dbReference type="InterPro" id="IPR011324">
    <property type="entry name" value="Cytotoxic_necrot_fac-like_cat"/>
</dbReference>
<dbReference type="SUPFAM" id="SSF64438">
    <property type="entry name" value="CNF1/YfiH-like putative cysteine hydrolases"/>
    <property type="match status" value="1"/>
</dbReference>
<dbReference type="InterPro" id="IPR038592">
    <property type="entry name" value="CheD-like_sf"/>
</dbReference>
<dbReference type="Proteomes" id="UP000319756">
    <property type="component" value="Chromosome"/>
</dbReference>
<dbReference type="GO" id="GO:0050568">
    <property type="term" value="F:protein-glutamine glutaminase activity"/>
    <property type="evidence" value="ECO:0007669"/>
    <property type="project" value="UniProtKB-UniRule"/>
</dbReference>
<dbReference type="EMBL" id="CP035485">
    <property type="protein sequence ID" value="QDI90280.1"/>
    <property type="molecule type" value="Genomic_DNA"/>
</dbReference>
<dbReference type="RefSeq" id="WP_142087240.1">
    <property type="nucleotide sequence ID" value="NZ_CP035485.1"/>
</dbReference>
<comment type="similarity">
    <text evidence="3">Belongs to the CheD family.</text>
</comment>
<dbReference type="PANTHER" id="PTHR35147">
    <property type="entry name" value="CHEMORECEPTOR GLUTAMINE DEAMIDASE CHED-RELATED"/>
    <property type="match status" value="1"/>
</dbReference>
<feature type="region of interest" description="Disordered" evidence="4">
    <location>
        <begin position="167"/>
        <end position="196"/>
    </location>
</feature>
<organism evidence="5 6">
    <name type="scientific">Salicibibacter halophilus</name>
    <dbReference type="NCBI Taxonomy" id="2502791"/>
    <lineage>
        <taxon>Bacteria</taxon>
        <taxon>Bacillati</taxon>
        <taxon>Bacillota</taxon>
        <taxon>Bacilli</taxon>
        <taxon>Bacillales</taxon>
        <taxon>Bacillaceae</taxon>
        <taxon>Salicibibacter</taxon>
    </lineage>
</organism>
<dbReference type="AlphaFoldDB" id="A0A514LEL4"/>
<evidence type="ECO:0000256" key="1">
    <source>
        <dbReference type="ARBA" id="ARBA00022500"/>
    </source>
</evidence>
<dbReference type="CDD" id="cd16352">
    <property type="entry name" value="CheD"/>
    <property type="match status" value="1"/>
</dbReference>
<dbReference type="EC" id="3.5.1.44" evidence="3"/>
<dbReference type="Pfam" id="PF03975">
    <property type="entry name" value="CheD"/>
    <property type="match status" value="1"/>
</dbReference>
<keyword evidence="2 3" id="KW-0378">Hydrolase</keyword>